<keyword evidence="5 8" id="KW-0472">Membrane</keyword>
<proteinExistence type="predicted"/>
<organism evidence="9 10">
    <name type="scientific">Silvibacterium bohemicum</name>
    <dbReference type="NCBI Taxonomy" id="1577686"/>
    <lineage>
        <taxon>Bacteria</taxon>
        <taxon>Pseudomonadati</taxon>
        <taxon>Acidobacteriota</taxon>
        <taxon>Terriglobia</taxon>
        <taxon>Terriglobales</taxon>
        <taxon>Acidobacteriaceae</taxon>
        <taxon>Silvibacterium</taxon>
    </lineage>
</organism>
<evidence type="ECO:0000256" key="7">
    <source>
        <dbReference type="SAM" id="MobiDB-lite"/>
    </source>
</evidence>
<protein>
    <submittedName>
        <fullName evidence="9">Cell division protein FtsB</fullName>
    </submittedName>
</protein>
<evidence type="ECO:0000256" key="8">
    <source>
        <dbReference type="SAM" id="Phobius"/>
    </source>
</evidence>
<keyword evidence="6" id="KW-0131">Cell cycle</keyword>
<evidence type="ECO:0000256" key="2">
    <source>
        <dbReference type="ARBA" id="ARBA00022618"/>
    </source>
</evidence>
<dbReference type="GO" id="GO:0043093">
    <property type="term" value="P:FtsZ-dependent cytokinesis"/>
    <property type="evidence" value="ECO:0007669"/>
    <property type="project" value="TreeGrafter"/>
</dbReference>
<dbReference type="PANTHER" id="PTHR37485">
    <property type="entry name" value="CELL DIVISION PROTEIN FTSB"/>
    <property type="match status" value="1"/>
</dbReference>
<evidence type="ECO:0000313" key="9">
    <source>
        <dbReference type="EMBL" id="MBB6142369.1"/>
    </source>
</evidence>
<sequence>MNAVASKPSLKSRAVSSVYRVRRRIATGLAVVLAVFFGFHVMFGRNGLNVYEAKRTEDRSLHQRIDTLQQENDHLKDHVDRLTSDPDAIEHEAREKLHYARPDEVIWTLNDVRRSGDGSSSNSDLAQSVQAKR</sequence>
<evidence type="ECO:0000256" key="5">
    <source>
        <dbReference type="ARBA" id="ARBA00023136"/>
    </source>
</evidence>
<evidence type="ECO:0000256" key="6">
    <source>
        <dbReference type="ARBA" id="ARBA00023306"/>
    </source>
</evidence>
<evidence type="ECO:0000256" key="4">
    <source>
        <dbReference type="ARBA" id="ARBA00022989"/>
    </source>
</evidence>
<reference evidence="9 10" key="1">
    <citation type="submission" date="2020-08" db="EMBL/GenBank/DDBJ databases">
        <title>Genomic Encyclopedia of Type Strains, Phase IV (KMG-IV): sequencing the most valuable type-strain genomes for metagenomic binning, comparative biology and taxonomic classification.</title>
        <authorList>
            <person name="Goeker M."/>
        </authorList>
    </citation>
    <scope>NUCLEOTIDE SEQUENCE [LARGE SCALE GENOMIC DNA]</scope>
    <source>
        <strain evidence="9 10">DSM 103733</strain>
    </source>
</reference>
<dbReference type="Proteomes" id="UP000538666">
    <property type="component" value="Unassembled WGS sequence"/>
</dbReference>
<gene>
    <name evidence="9" type="ORF">HNQ77_000307</name>
</gene>
<dbReference type="AlphaFoldDB" id="A0A841JRG0"/>
<keyword evidence="4 8" id="KW-1133">Transmembrane helix</keyword>
<evidence type="ECO:0000256" key="1">
    <source>
        <dbReference type="ARBA" id="ARBA00022475"/>
    </source>
</evidence>
<keyword evidence="1" id="KW-1003">Cell membrane</keyword>
<name>A0A841JRG0_9BACT</name>
<dbReference type="InterPro" id="IPR007060">
    <property type="entry name" value="FtsL/DivIC"/>
</dbReference>
<dbReference type="InterPro" id="IPR023081">
    <property type="entry name" value="Cell_div_FtsB"/>
</dbReference>
<evidence type="ECO:0000313" key="10">
    <source>
        <dbReference type="Proteomes" id="UP000538666"/>
    </source>
</evidence>
<dbReference type="RefSeq" id="WP_231581109.1">
    <property type="nucleotide sequence ID" value="NZ_JACHEK010000001.1"/>
</dbReference>
<keyword evidence="10" id="KW-1185">Reference proteome</keyword>
<keyword evidence="3 8" id="KW-0812">Transmembrane</keyword>
<dbReference type="PANTHER" id="PTHR37485:SF1">
    <property type="entry name" value="CELL DIVISION PROTEIN FTSB"/>
    <property type="match status" value="1"/>
</dbReference>
<keyword evidence="2 9" id="KW-0132">Cell division</keyword>
<feature type="region of interest" description="Disordered" evidence="7">
    <location>
        <begin position="112"/>
        <end position="133"/>
    </location>
</feature>
<accession>A0A841JRG0</accession>
<comment type="caution">
    <text evidence="9">The sequence shown here is derived from an EMBL/GenBank/DDBJ whole genome shotgun (WGS) entry which is preliminary data.</text>
</comment>
<feature type="compositionally biased region" description="Polar residues" evidence="7">
    <location>
        <begin position="124"/>
        <end position="133"/>
    </location>
</feature>
<evidence type="ECO:0000256" key="3">
    <source>
        <dbReference type="ARBA" id="ARBA00022692"/>
    </source>
</evidence>
<feature type="transmembrane region" description="Helical" evidence="8">
    <location>
        <begin position="21"/>
        <end position="43"/>
    </location>
</feature>
<dbReference type="EMBL" id="JACHEK010000001">
    <property type="protein sequence ID" value="MBB6142369.1"/>
    <property type="molecule type" value="Genomic_DNA"/>
</dbReference>
<dbReference type="Pfam" id="PF04977">
    <property type="entry name" value="DivIC"/>
    <property type="match status" value="1"/>
</dbReference>
<dbReference type="GO" id="GO:0030428">
    <property type="term" value="C:cell septum"/>
    <property type="evidence" value="ECO:0007669"/>
    <property type="project" value="TreeGrafter"/>
</dbReference>